<feature type="domain" description="Type II methyltransferase M.Eco57I C-terminal" evidence="6">
    <location>
        <begin position="248"/>
        <end position="503"/>
    </location>
</feature>
<evidence type="ECO:0000256" key="3">
    <source>
        <dbReference type="ARBA" id="ARBA00022691"/>
    </source>
</evidence>
<dbReference type="AlphaFoldDB" id="A0A975K0S5"/>
<dbReference type="CDD" id="cd02440">
    <property type="entry name" value="AdoMet_MTases"/>
    <property type="match status" value="1"/>
</dbReference>
<dbReference type="GO" id="GO:0008170">
    <property type="term" value="F:N-methyltransferase activity"/>
    <property type="evidence" value="ECO:0007669"/>
    <property type="project" value="InterPro"/>
</dbReference>
<evidence type="ECO:0000259" key="6">
    <source>
        <dbReference type="Pfam" id="PF22837"/>
    </source>
</evidence>
<dbReference type="InterPro" id="IPR003356">
    <property type="entry name" value="DNA_methylase_A-5"/>
</dbReference>
<gene>
    <name evidence="7" type="ORF">F6B93_19365</name>
</gene>
<dbReference type="InterPro" id="IPR029063">
    <property type="entry name" value="SAM-dependent_MTases_sf"/>
</dbReference>
<dbReference type="GO" id="GO:0009307">
    <property type="term" value="P:DNA restriction-modification system"/>
    <property type="evidence" value="ECO:0007669"/>
    <property type="project" value="UniProtKB-KW"/>
</dbReference>
<dbReference type="REBASE" id="493465">
    <property type="entry name" value="M.MspFSD4bORF19365P"/>
</dbReference>
<name>A0A975K0S5_9MYCO</name>
<keyword evidence="4" id="KW-0680">Restriction system</keyword>
<dbReference type="InterPro" id="IPR002052">
    <property type="entry name" value="DNA_methylase_N6_adenine_CS"/>
</dbReference>
<accession>A0A975K0S5</accession>
<evidence type="ECO:0000256" key="2">
    <source>
        <dbReference type="ARBA" id="ARBA00022679"/>
    </source>
</evidence>
<dbReference type="RefSeq" id="WP_211696534.1">
    <property type="nucleotide sequence ID" value="NZ_CP046600.1"/>
</dbReference>
<evidence type="ECO:0000256" key="4">
    <source>
        <dbReference type="ARBA" id="ARBA00022747"/>
    </source>
</evidence>
<dbReference type="Pfam" id="PF02384">
    <property type="entry name" value="N6_Mtase"/>
    <property type="match status" value="1"/>
</dbReference>
<dbReference type="KEGG" id="mspg:F6B93_19365"/>
<dbReference type="GO" id="GO:0009007">
    <property type="term" value="F:site-specific DNA-methyltransferase (adenine-specific) activity"/>
    <property type="evidence" value="ECO:0007669"/>
    <property type="project" value="UniProtKB-EC"/>
</dbReference>
<dbReference type="Pfam" id="PF22837">
    <property type="entry name" value="M_Eco57I_C"/>
    <property type="match status" value="1"/>
</dbReference>
<keyword evidence="1 7" id="KW-0489">Methyltransferase</keyword>
<keyword evidence="3" id="KW-0949">S-adenosyl-L-methionine</keyword>
<feature type="domain" description="DNA methylase adenine-specific" evidence="5">
    <location>
        <begin position="9"/>
        <end position="212"/>
    </location>
</feature>
<dbReference type="PRINTS" id="PR00507">
    <property type="entry name" value="N12N6MTFRASE"/>
</dbReference>
<evidence type="ECO:0000313" key="8">
    <source>
        <dbReference type="Proteomes" id="UP000682202"/>
    </source>
</evidence>
<dbReference type="EMBL" id="CP046600">
    <property type="protein sequence ID" value="QUR68943.1"/>
    <property type="molecule type" value="Genomic_DNA"/>
</dbReference>
<reference evidence="7" key="1">
    <citation type="submission" date="2019-12" db="EMBL/GenBank/DDBJ databases">
        <title>Mycobacterium spongiae sp. nov.</title>
        <authorList>
            <person name="Stinear T."/>
        </authorList>
    </citation>
    <scope>NUCLEOTIDE SEQUENCE</scope>
    <source>
        <strain evidence="7">FSD4b-SM</strain>
    </source>
</reference>
<keyword evidence="8" id="KW-1185">Reference proteome</keyword>
<dbReference type="PROSITE" id="PS00092">
    <property type="entry name" value="N6_MTASE"/>
    <property type="match status" value="1"/>
</dbReference>
<dbReference type="PANTHER" id="PTHR33841:SF5">
    <property type="entry name" value="DNA METHYLASE (MODIFICATION METHYLASE) (METHYLTRANSFERASE)-RELATED"/>
    <property type="match status" value="1"/>
</dbReference>
<dbReference type="GO" id="GO:0032259">
    <property type="term" value="P:methylation"/>
    <property type="evidence" value="ECO:0007669"/>
    <property type="project" value="UniProtKB-KW"/>
</dbReference>
<dbReference type="PANTHER" id="PTHR33841">
    <property type="entry name" value="DNA METHYLTRANSFERASE YEEA-RELATED"/>
    <property type="match status" value="1"/>
</dbReference>
<evidence type="ECO:0000313" key="7">
    <source>
        <dbReference type="EMBL" id="QUR68943.1"/>
    </source>
</evidence>
<dbReference type="InterPro" id="IPR054520">
    <property type="entry name" value="M_Eco57I_C"/>
</dbReference>
<dbReference type="SUPFAM" id="SSF53335">
    <property type="entry name" value="S-adenosyl-L-methionine-dependent methyltransferases"/>
    <property type="match status" value="1"/>
</dbReference>
<dbReference type="InterPro" id="IPR050953">
    <property type="entry name" value="N4_N6_ade-DNA_methylase"/>
</dbReference>
<protein>
    <submittedName>
        <fullName evidence="7">N-6 DNA methylase</fullName>
    </submittedName>
</protein>
<dbReference type="Proteomes" id="UP000682202">
    <property type="component" value="Chromosome"/>
</dbReference>
<evidence type="ECO:0000256" key="1">
    <source>
        <dbReference type="ARBA" id="ARBA00022603"/>
    </source>
</evidence>
<keyword evidence="2" id="KW-0808">Transferase</keyword>
<evidence type="ECO:0000259" key="5">
    <source>
        <dbReference type="Pfam" id="PF02384"/>
    </source>
</evidence>
<dbReference type="Gene3D" id="3.40.50.150">
    <property type="entry name" value="Vaccinia Virus protein VP39"/>
    <property type="match status" value="1"/>
</dbReference>
<organism evidence="7 8">
    <name type="scientific">Mycobacterium spongiae</name>
    <dbReference type="NCBI Taxonomy" id="886343"/>
    <lineage>
        <taxon>Bacteria</taxon>
        <taxon>Bacillati</taxon>
        <taxon>Actinomycetota</taxon>
        <taxon>Actinomycetes</taxon>
        <taxon>Mycobacteriales</taxon>
        <taxon>Mycobacteriaceae</taxon>
        <taxon>Mycobacterium</taxon>
    </lineage>
</organism>
<proteinExistence type="predicted"/>
<dbReference type="GO" id="GO:0003677">
    <property type="term" value="F:DNA binding"/>
    <property type="evidence" value="ECO:0007669"/>
    <property type="project" value="InterPro"/>
</dbReference>
<sequence length="538" mass="58559">MAKFTAKAAPGGDKLRGGYYTPDPIARFIAGWVGVGGGRVLEPSCGDGAILRHLVTVANPQKITAVELVAGEAKKATVETGVRVVVGDFFSWFEDSCHGTFDAVAGNPPYIRFGSWEPMAREPALALMRAQGMHPTRLTNAWVPFVVASVLAVRPGGRIGLVLPAELLQVGYAAALRSYLIDECASITIVSFKELVFPGILQEVVLLLAERGRGPAGIRTVELPNSDQLNGFDGTTPASVARAHLHESEKWTKYYLPSSAIRLIRRVRASGRLHPLSRYAGVDVGVVTGRNSFFCMSSAEARQRGLIKMTMPLLSRSAQAPGLSFTAQDLAMQNSANAPNRLLTIPSGIDLRRNKMLAAYLAEGELDGVPNGYKCSIRRRWWEVPSTWVPDGFMLRQISTHPRLVANLAGATSTDTVHRVRLAEDVDIERLAAGAFNSATFALAEVLGRSYGGGILELEPSECGHLPVPNPALVPPTLHQKVDELLRERRIDDALNLVDEEVLIERLGFDGDDVAGLRRAWIALRDRRRGRSKRTRPI</sequence>